<evidence type="ECO:0000313" key="3">
    <source>
        <dbReference type="Proteomes" id="UP001152888"/>
    </source>
</evidence>
<reference evidence="2" key="1">
    <citation type="submission" date="2022-03" db="EMBL/GenBank/DDBJ databases">
        <authorList>
            <person name="Sayadi A."/>
        </authorList>
    </citation>
    <scope>NUCLEOTIDE SEQUENCE</scope>
</reference>
<dbReference type="GO" id="GO:0000729">
    <property type="term" value="P:DNA double-strand break processing"/>
    <property type="evidence" value="ECO:0007669"/>
    <property type="project" value="TreeGrafter"/>
</dbReference>
<dbReference type="GO" id="GO:0005634">
    <property type="term" value="C:nucleus"/>
    <property type="evidence" value="ECO:0007669"/>
    <property type="project" value="TreeGrafter"/>
</dbReference>
<dbReference type="AlphaFoldDB" id="A0A9P0JXU0"/>
<dbReference type="Pfam" id="PF17906">
    <property type="entry name" value="HTH_48"/>
    <property type="match status" value="2"/>
</dbReference>
<dbReference type="GO" id="GO:0035861">
    <property type="term" value="C:site of double-strand break"/>
    <property type="evidence" value="ECO:0007669"/>
    <property type="project" value="TreeGrafter"/>
</dbReference>
<keyword evidence="3" id="KW-1185">Reference proteome</keyword>
<gene>
    <name evidence="2" type="ORF">ACAOBT_LOCUS5150</name>
</gene>
<dbReference type="InterPro" id="IPR041426">
    <property type="entry name" value="Mos1_HTH"/>
</dbReference>
<evidence type="ECO:0000259" key="1">
    <source>
        <dbReference type="Pfam" id="PF17906"/>
    </source>
</evidence>
<evidence type="ECO:0000313" key="2">
    <source>
        <dbReference type="EMBL" id="CAH1963338.1"/>
    </source>
</evidence>
<dbReference type="Proteomes" id="UP001152888">
    <property type="component" value="Unassembled WGS sequence"/>
</dbReference>
<dbReference type="GO" id="GO:0000014">
    <property type="term" value="F:single-stranded DNA endodeoxyribonuclease activity"/>
    <property type="evidence" value="ECO:0007669"/>
    <property type="project" value="TreeGrafter"/>
</dbReference>
<feature type="domain" description="Mos1 transposase HTH" evidence="1">
    <location>
        <begin position="225"/>
        <end position="272"/>
    </location>
</feature>
<dbReference type="GO" id="GO:0015074">
    <property type="term" value="P:DNA integration"/>
    <property type="evidence" value="ECO:0007669"/>
    <property type="project" value="TreeGrafter"/>
</dbReference>
<feature type="domain" description="Mos1 transposase HTH" evidence="1">
    <location>
        <begin position="21"/>
        <end position="64"/>
    </location>
</feature>
<dbReference type="GO" id="GO:0000793">
    <property type="term" value="C:condensed chromosome"/>
    <property type="evidence" value="ECO:0007669"/>
    <property type="project" value="TreeGrafter"/>
</dbReference>
<protein>
    <recommendedName>
        <fullName evidence="1">Mos1 transposase HTH domain-containing protein</fullName>
    </recommendedName>
</protein>
<dbReference type="PANTHER" id="PTHR46060:SF2">
    <property type="entry name" value="HISTONE-LYSINE N-METHYLTRANSFERASE SETMAR"/>
    <property type="match status" value="1"/>
</dbReference>
<dbReference type="Gene3D" id="1.10.10.1450">
    <property type="match status" value="2"/>
</dbReference>
<dbReference type="GO" id="GO:0031297">
    <property type="term" value="P:replication fork processing"/>
    <property type="evidence" value="ECO:0007669"/>
    <property type="project" value="TreeGrafter"/>
</dbReference>
<dbReference type="OrthoDB" id="426210at2759"/>
<name>A0A9P0JXU0_ACAOB</name>
<comment type="caution">
    <text evidence="2">The sequence shown here is derived from an EMBL/GenBank/DDBJ whole genome shotgun (WGS) entry which is preliminary data.</text>
</comment>
<dbReference type="InterPro" id="IPR052709">
    <property type="entry name" value="Transposase-MT_Hybrid"/>
</dbReference>
<accession>A0A9P0JXU0</accession>
<dbReference type="GO" id="GO:0046975">
    <property type="term" value="F:histone H3K36 methyltransferase activity"/>
    <property type="evidence" value="ECO:0007669"/>
    <property type="project" value="TreeGrafter"/>
</dbReference>
<dbReference type="GO" id="GO:0044774">
    <property type="term" value="P:mitotic DNA integrity checkpoint signaling"/>
    <property type="evidence" value="ECO:0007669"/>
    <property type="project" value="TreeGrafter"/>
</dbReference>
<dbReference type="EMBL" id="CAKOFQ010006707">
    <property type="protein sequence ID" value="CAH1963338.1"/>
    <property type="molecule type" value="Genomic_DNA"/>
</dbReference>
<organism evidence="2 3">
    <name type="scientific">Acanthoscelides obtectus</name>
    <name type="common">Bean weevil</name>
    <name type="synonym">Bruchus obtectus</name>
    <dbReference type="NCBI Taxonomy" id="200917"/>
    <lineage>
        <taxon>Eukaryota</taxon>
        <taxon>Metazoa</taxon>
        <taxon>Ecdysozoa</taxon>
        <taxon>Arthropoda</taxon>
        <taxon>Hexapoda</taxon>
        <taxon>Insecta</taxon>
        <taxon>Pterygota</taxon>
        <taxon>Neoptera</taxon>
        <taxon>Endopterygota</taxon>
        <taxon>Coleoptera</taxon>
        <taxon>Polyphaga</taxon>
        <taxon>Cucujiformia</taxon>
        <taxon>Chrysomeloidea</taxon>
        <taxon>Chrysomelidae</taxon>
        <taxon>Bruchinae</taxon>
        <taxon>Bruchini</taxon>
        <taxon>Acanthoscelides</taxon>
    </lineage>
</organism>
<dbReference type="GO" id="GO:0003697">
    <property type="term" value="F:single-stranded DNA binding"/>
    <property type="evidence" value="ECO:0007669"/>
    <property type="project" value="TreeGrafter"/>
</dbReference>
<proteinExistence type="predicted"/>
<dbReference type="GO" id="GO:0006303">
    <property type="term" value="P:double-strand break repair via nonhomologous end joining"/>
    <property type="evidence" value="ECO:0007669"/>
    <property type="project" value="TreeGrafter"/>
</dbReference>
<dbReference type="GO" id="GO:0042800">
    <property type="term" value="F:histone H3K4 methyltransferase activity"/>
    <property type="evidence" value="ECO:0007669"/>
    <property type="project" value="TreeGrafter"/>
</dbReference>
<dbReference type="GO" id="GO:0003690">
    <property type="term" value="F:double-stranded DNA binding"/>
    <property type="evidence" value="ECO:0007669"/>
    <property type="project" value="TreeGrafter"/>
</dbReference>
<sequence>MKINQFGDMTQEEFKNNGVGCGFYNFKLGRKAVEETRNIYDTFGQGTTNQHMGQWWFKKFRSGDESLEDEERSGRPQDNYDELKALVEASPRTIVPELAEELDVDTLKYALVTPVLKTGNNSLVDNYRQISVLNSLLKIFENILYQDILSYLMHRFSLQQHGFLPDVSTVTNLSILTEAAAGAIDNKEQLDVVLTDCAKAFYRVDHGLLVNKLVFKYMSWMDMRQIRTIFLFQFKLGRKAAEETRDINDAFGQGTTNGCTAQRWFKKFRSGDESLEDEERSGRPHDVNYDELKALVVASARAQLFVSLRRSLMLIQKNENDKMAFKKSILNFHTVQH</sequence>
<dbReference type="GO" id="GO:0044547">
    <property type="term" value="F:DNA topoisomerase binding"/>
    <property type="evidence" value="ECO:0007669"/>
    <property type="project" value="TreeGrafter"/>
</dbReference>
<dbReference type="PANTHER" id="PTHR46060">
    <property type="entry name" value="MARINER MOS1 TRANSPOSASE-LIKE PROTEIN"/>
    <property type="match status" value="1"/>
</dbReference>